<feature type="domain" description="Phosphoribosyltransferase" evidence="3">
    <location>
        <begin position="95"/>
        <end position="233"/>
    </location>
</feature>
<dbReference type="RefSeq" id="WP_015232898.1">
    <property type="nucleotide sequence ID" value="NC_019791.1"/>
</dbReference>
<accession>L0AAU0</accession>
<evidence type="ECO:0000256" key="2">
    <source>
        <dbReference type="ARBA" id="ARBA00022679"/>
    </source>
</evidence>
<evidence type="ECO:0000256" key="1">
    <source>
        <dbReference type="ARBA" id="ARBA00022676"/>
    </source>
</evidence>
<dbReference type="CDD" id="cd06223">
    <property type="entry name" value="PRTases_typeI"/>
    <property type="match status" value="1"/>
</dbReference>
<dbReference type="EMBL" id="CP003378">
    <property type="protein sequence ID" value="AFZ71001.1"/>
    <property type="molecule type" value="Genomic_DNA"/>
</dbReference>
<dbReference type="GO" id="GO:0016757">
    <property type="term" value="F:glycosyltransferase activity"/>
    <property type="evidence" value="ECO:0007669"/>
    <property type="project" value="UniProtKB-KW"/>
</dbReference>
<keyword evidence="5" id="KW-1185">Reference proteome</keyword>
<keyword evidence="2 4" id="KW-0808">Transferase</keyword>
<protein>
    <submittedName>
        <fullName evidence="4">Putative phosphoribosyltransferase</fullName>
    </submittedName>
</protein>
<dbReference type="Gene3D" id="3.10.20.30">
    <property type="match status" value="1"/>
</dbReference>
<dbReference type="KEGG" id="clg:Calag_1287"/>
<dbReference type="SUPFAM" id="SSF53271">
    <property type="entry name" value="PRTase-like"/>
    <property type="match status" value="1"/>
</dbReference>
<dbReference type="Pfam" id="PF00156">
    <property type="entry name" value="Pribosyltran"/>
    <property type="match status" value="1"/>
</dbReference>
<dbReference type="Proteomes" id="UP000010469">
    <property type="component" value="Chromosome"/>
</dbReference>
<dbReference type="Gene3D" id="3.40.50.2020">
    <property type="match status" value="1"/>
</dbReference>
<keyword evidence="1 4" id="KW-0328">Glycosyltransferase</keyword>
<evidence type="ECO:0000259" key="3">
    <source>
        <dbReference type="Pfam" id="PF00156"/>
    </source>
</evidence>
<sequence length="253" mass="28724">MNIKIKLLAALKYRANGNEVIDIDANSWKDALKKLVNIYPELSIAIESDGTPKAGFMVFVDGVDYRIKDENEEAKEIYLLPVNHGGIEALLLLWEDIEKEVDTIADKIIKSDYKPDVIISILRGGVIPGRLLADRLDISDIGSMEIKLYIAAGQKGERPYMRQPVTLPIKDKRVLLVDDVSDSGLTLNFAIQAISLYMPLEIKTATLYVKPWTRLVPDFYSKEVDKWVVFPWEKKEFEKEAKSMHDLIIKSSK</sequence>
<gene>
    <name evidence="4" type="ordered locus">Calag_1287</name>
</gene>
<dbReference type="OrthoDB" id="4952at2157"/>
<organism evidence="4 5">
    <name type="scientific">Caldisphaera lagunensis (strain DSM 15908 / JCM 11604 / ANMR 0165 / IC-154)</name>
    <dbReference type="NCBI Taxonomy" id="1056495"/>
    <lineage>
        <taxon>Archaea</taxon>
        <taxon>Thermoproteota</taxon>
        <taxon>Thermoprotei</taxon>
        <taxon>Acidilobales</taxon>
        <taxon>Caldisphaeraceae</taxon>
        <taxon>Caldisphaera</taxon>
    </lineage>
</organism>
<dbReference type="eggNOG" id="arCOG00536">
    <property type="taxonomic scope" value="Archaea"/>
</dbReference>
<dbReference type="FunCoup" id="L0AAU0">
    <property type="interactions" value="86"/>
</dbReference>
<dbReference type="HOGENOM" id="CLU_1096674_0_0_2"/>
<dbReference type="PANTHER" id="PTHR43363:SF1">
    <property type="entry name" value="HYPOXANTHINE-GUANINE PHOSPHORIBOSYLTRANSFERASE"/>
    <property type="match status" value="1"/>
</dbReference>
<evidence type="ECO:0000313" key="4">
    <source>
        <dbReference type="EMBL" id="AFZ71001.1"/>
    </source>
</evidence>
<dbReference type="InterPro" id="IPR029057">
    <property type="entry name" value="PRTase-like"/>
</dbReference>
<dbReference type="STRING" id="1056495.Calag_1287"/>
<dbReference type="SUPFAM" id="SSF54285">
    <property type="entry name" value="MoaD/ThiS"/>
    <property type="match status" value="1"/>
</dbReference>
<dbReference type="InParanoid" id="L0AAU0"/>
<proteinExistence type="predicted"/>
<dbReference type="GeneID" id="14212547"/>
<dbReference type="InterPro" id="IPR012675">
    <property type="entry name" value="Beta-grasp_dom_sf"/>
</dbReference>
<dbReference type="InterPro" id="IPR000836">
    <property type="entry name" value="PRTase_dom"/>
</dbReference>
<dbReference type="InterPro" id="IPR016155">
    <property type="entry name" value="Mopterin_synth/thiamin_S_b"/>
</dbReference>
<dbReference type="PANTHER" id="PTHR43363">
    <property type="entry name" value="HYPOXANTHINE PHOSPHORIBOSYLTRANSFERASE"/>
    <property type="match status" value="1"/>
</dbReference>
<name>L0AAU0_CALLD</name>
<dbReference type="AlphaFoldDB" id="L0AAU0"/>
<dbReference type="eggNOG" id="arCOG00040">
    <property type="taxonomic scope" value="Archaea"/>
</dbReference>
<dbReference type="CDD" id="cd17040">
    <property type="entry name" value="Ubl_MoaD_like"/>
    <property type="match status" value="1"/>
</dbReference>
<evidence type="ECO:0000313" key="5">
    <source>
        <dbReference type="Proteomes" id="UP000010469"/>
    </source>
</evidence>
<reference evidence="5" key="1">
    <citation type="submission" date="2012-03" db="EMBL/GenBank/DDBJ databases">
        <title>Complete genome of Caldisphaera lagunensis DSM 15908.</title>
        <authorList>
            <person name="Lucas S."/>
            <person name="Copeland A."/>
            <person name="Lapidus A."/>
            <person name="Glavina del Rio T."/>
            <person name="Dalin E."/>
            <person name="Tice H."/>
            <person name="Bruce D."/>
            <person name="Goodwin L."/>
            <person name="Pitluck S."/>
            <person name="Peters L."/>
            <person name="Mikhailova N."/>
            <person name="Teshima H."/>
            <person name="Kyrpides N."/>
            <person name="Mavromatis K."/>
            <person name="Ivanova N."/>
            <person name="Brettin T."/>
            <person name="Detter J.C."/>
            <person name="Han C."/>
            <person name="Larimer F."/>
            <person name="Land M."/>
            <person name="Hauser L."/>
            <person name="Markowitz V."/>
            <person name="Cheng J.-F."/>
            <person name="Hugenholtz P."/>
            <person name="Woyke T."/>
            <person name="Wu D."/>
            <person name="Spring S."/>
            <person name="Schroeder M."/>
            <person name="Brambilla E."/>
            <person name="Klenk H.-P."/>
            <person name="Eisen J.A."/>
        </authorList>
    </citation>
    <scope>NUCLEOTIDE SEQUENCE [LARGE SCALE GENOMIC DNA]</scope>
    <source>
        <strain evidence="5">DSM 15908 / JCM 11604 / IC-154</strain>
    </source>
</reference>